<dbReference type="AlphaFoldDB" id="A0A2W5MQ35"/>
<organism evidence="1 2">
    <name type="scientific">Micavibrio aeruginosavorus</name>
    <dbReference type="NCBI Taxonomy" id="349221"/>
    <lineage>
        <taxon>Bacteria</taxon>
        <taxon>Pseudomonadati</taxon>
        <taxon>Bdellovibrionota</taxon>
        <taxon>Bdellovibrionia</taxon>
        <taxon>Bdellovibrionales</taxon>
        <taxon>Pseudobdellovibrionaceae</taxon>
        <taxon>Micavibrio</taxon>
    </lineage>
</organism>
<sequence>MSTVNKSAYEVDDYAAVKPGKPGTVDTFDPRYGDHVAISLAAGEAFIKANPRMHFIFNVNSAGVLELDGHDQNAEFLLDVMMRTKYGYSVVNTAFAVLQDSAADLYRPVTQRRTGERTYEKEFGASLRY</sequence>
<evidence type="ECO:0000313" key="1">
    <source>
        <dbReference type="EMBL" id="PZQ43461.1"/>
    </source>
</evidence>
<protein>
    <submittedName>
        <fullName evidence="1">Uncharacterized protein</fullName>
    </submittedName>
</protein>
<dbReference type="EMBL" id="QFQB01000153">
    <property type="protein sequence ID" value="PZQ43461.1"/>
    <property type="molecule type" value="Genomic_DNA"/>
</dbReference>
<evidence type="ECO:0000313" key="2">
    <source>
        <dbReference type="Proteomes" id="UP000249417"/>
    </source>
</evidence>
<name>A0A2W5MQ35_9BACT</name>
<accession>A0A2W5MQ35</accession>
<proteinExistence type="predicted"/>
<reference evidence="1 2" key="1">
    <citation type="submission" date="2017-08" db="EMBL/GenBank/DDBJ databases">
        <title>Infants hospitalized years apart are colonized by the same room-sourced microbial strains.</title>
        <authorList>
            <person name="Brooks B."/>
            <person name="Olm M.R."/>
            <person name="Firek B.A."/>
            <person name="Baker R."/>
            <person name="Thomas B.C."/>
            <person name="Morowitz M.J."/>
            <person name="Banfield J.F."/>
        </authorList>
    </citation>
    <scope>NUCLEOTIDE SEQUENCE [LARGE SCALE GENOMIC DNA]</scope>
    <source>
        <strain evidence="1">S2_005_002_R2_29</strain>
    </source>
</reference>
<comment type="caution">
    <text evidence="1">The sequence shown here is derived from an EMBL/GenBank/DDBJ whole genome shotgun (WGS) entry which is preliminary data.</text>
</comment>
<gene>
    <name evidence="1" type="ORF">DI551_12105</name>
</gene>
<dbReference type="Proteomes" id="UP000249417">
    <property type="component" value="Unassembled WGS sequence"/>
</dbReference>